<evidence type="ECO:0000313" key="3">
    <source>
        <dbReference type="Proteomes" id="UP001159363"/>
    </source>
</evidence>
<feature type="region of interest" description="Disordered" evidence="1">
    <location>
        <begin position="138"/>
        <end position="173"/>
    </location>
</feature>
<name>A0ABQ9HJZ1_9NEOP</name>
<feature type="compositionally biased region" description="Polar residues" evidence="1">
    <location>
        <begin position="145"/>
        <end position="159"/>
    </location>
</feature>
<feature type="compositionally biased region" description="Basic and acidic residues" evidence="1">
    <location>
        <begin position="162"/>
        <end position="173"/>
    </location>
</feature>
<comment type="caution">
    <text evidence="2">The sequence shown here is derived from an EMBL/GenBank/DDBJ whole genome shotgun (WGS) entry which is preliminary data.</text>
</comment>
<proteinExistence type="predicted"/>
<feature type="compositionally biased region" description="Polar residues" evidence="1">
    <location>
        <begin position="264"/>
        <end position="282"/>
    </location>
</feature>
<keyword evidence="3" id="KW-1185">Reference proteome</keyword>
<dbReference type="EMBL" id="JARBHB010000005">
    <property type="protein sequence ID" value="KAJ8884668.1"/>
    <property type="molecule type" value="Genomic_DNA"/>
</dbReference>
<evidence type="ECO:0000256" key="1">
    <source>
        <dbReference type="SAM" id="MobiDB-lite"/>
    </source>
</evidence>
<dbReference type="PANTHER" id="PTHR45749:SF37">
    <property type="entry name" value="OS05G0311600 PROTEIN"/>
    <property type="match status" value="1"/>
</dbReference>
<dbReference type="Proteomes" id="UP001159363">
    <property type="component" value="Chromosome 4"/>
</dbReference>
<sequence length="383" mass="43012">MQGWGKWEISEKTHRPAASSHITKIRGIVWPRYGADVYTVARPGPRHYDTCLNLRFRDVTARFRYSSCSATVFFSSLPPGGSTEVRLPTPPTGGGSCYHTESGVSAQLRRVVPGGDVQSLASSAEVSSLQAVHGIIKQHECSGEKSPSTNKSRMSSLSPMRSHGERSRQPMREQGEEVEIHFYVLAQSYILSRWPLEGDEMLVLRQLDHRGRVRVGGTPWFESPSRIITYEVHMLTLRLPEREPELLYLRVLLHKTKAELAGTCSESDIDSTATETSSSSQPSEDETGFYSIMADETKDVSKVEQLAILIRNVDCDDWKIKERDIGLHHLKNYSAQGLDLKNCVEQCYDGANVMSGWENGVQAREKHQAPHAIYFHCHANHFN</sequence>
<protein>
    <submittedName>
        <fullName evidence="2">Uncharacterized protein</fullName>
    </submittedName>
</protein>
<organism evidence="2 3">
    <name type="scientific">Dryococelus australis</name>
    <dbReference type="NCBI Taxonomy" id="614101"/>
    <lineage>
        <taxon>Eukaryota</taxon>
        <taxon>Metazoa</taxon>
        <taxon>Ecdysozoa</taxon>
        <taxon>Arthropoda</taxon>
        <taxon>Hexapoda</taxon>
        <taxon>Insecta</taxon>
        <taxon>Pterygota</taxon>
        <taxon>Neoptera</taxon>
        <taxon>Polyneoptera</taxon>
        <taxon>Phasmatodea</taxon>
        <taxon>Verophasmatodea</taxon>
        <taxon>Anareolatae</taxon>
        <taxon>Phasmatidae</taxon>
        <taxon>Eurycanthinae</taxon>
        <taxon>Dryococelus</taxon>
    </lineage>
</organism>
<feature type="region of interest" description="Disordered" evidence="1">
    <location>
        <begin position="264"/>
        <end position="286"/>
    </location>
</feature>
<dbReference type="PANTHER" id="PTHR45749">
    <property type="match status" value="1"/>
</dbReference>
<accession>A0ABQ9HJZ1</accession>
<gene>
    <name evidence="2" type="ORF">PR048_016526</name>
</gene>
<evidence type="ECO:0000313" key="2">
    <source>
        <dbReference type="EMBL" id="KAJ8884668.1"/>
    </source>
</evidence>
<reference evidence="2 3" key="1">
    <citation type="submission" date="2023-02" db="EMBL/GenBank/DDBJ databases">
        <title>LHISI_Scaffold_Assembly.</title>
        <authorList>
            <person name="Stuart O.P."/>
            <person name="Cleave R."/>
            <person name="Magrath M.J.L."/>
            <person name="Mikheyev A.S."/>
        </authorList>
    </citation>
    <scope>NUCLEOTIDE SEQUENCE [LARGE SCALE GENOMIC DNA]</scope>
    <source>
        <strain evidence="2">Daus_M_001</strain>
        <tissue evidence="2">Leg muscle</tissue>
    </source>
</reference>